<dbReference type="Pfam" id="PF01569">
    <property type="entry name" value="PAP2"/>
    <property type="match status" value="1"/>
</dbReference>
<protein>
    <submittedName>
        <fullName evidence="4">Phosphatase PAP2 family protein</fullName>
    </submittedName>
</protein>
<organism evidence="4 5">
    <name type="scientific">Microbacterium gilvum</name>
    <dbReference type="NCBI Taxonomy" id="1336204"/>
    <lineage>
        <taxon>Bacteria</taxon>
        <taxon>Bacillati</taxon>
        <taxon>Actinomycetota</taxon>
        <taxon>Actinomycetes</taxon>
        <taxon>Micrococcales</taxon>
        <taxon>Microbacteriaceae</taxon>
        <taxon>Microbacterium</taxon>
    </lineage>
</organism>
<proteinExistence type="predicted"/>
<dbReference type="NCBIfam" id="TIGR02601">
    <property type="entry name" value="autotrns_rpt"/>
    <property type="match status" value="1"/>
</dbReference>
<dbReference type="EMBL" id="BAABKO010000002">
    <property type="protein sequence ID" value="GAA4773594.1"/>
    <property type="molecule type" value="Genomic_DNA"/>
</dbReference>
<accession>A0ABP9A5T9</accession>
<evidence type="ECO:0000259" key="3">
    <source>
        <dbReference type="SMART" id="SM00014"/>
    </source>
</evidence>
<keyword evidence="1 2" id="KW-0732">Signal</keyword>
<dbReference type="Proteomes" id="UP001501645">
    <property type="component" value="Unassembled WGS sequence"/>
</dbReference>
<evidence type="ECO:0000313" key="5">
    <source>
        <dbReference type="Proteomes" id="UP001501645"/>
    </source>
</evidence>
<feature type="domain" description="Phosphatidic acid phosphatase type 2/haloperoxidase" evidence="3">
    <location>
        <begin position="188"/>
        <end position="307"/>
    </location>
</feature>
<reference evidence="5" key="1">
    <citation type="journal article" date="2019" name="Int. J. Syst. Evol. Microbiol.">
        <title>The Global Catalogue of Microorganisms (GCM) 10K type strain sequencing project: providing services to taxonomists for standard genome sequencing and annotation.</title>
        <authorList>
            <consortium name="The Broad Institute Genomics Platform"/>
            <consortium name="The Broad Institute Genome Sequencing Center for Infectious Disease"/>
            <person name="Wu L."/>
            <person name="Ma J."/>
        </authorList>
    </citation>
    <scope>NUCLEOTIDE SEQUENCE [LARGE SCALE GENOMIC DNA]</scope>
    <source>
        <strain evidence="5">JCM 18537</strain>
    </source>
</reference>
<feature type="signal peptide" evidence="2">
    <location>
        <begin position="1"/>
        <end position="25"/>
    </location>
</feature>
<dbReference type="InterPro" id="IPR000326">
    <property type="entry name" value="PAP2/HPO"/>
</dbReference>
<dbReference type="InterPro" id="IPR013425">
    <property type="entry name" value="Autotrns_rpt"/>
</dbReference>
<dbReference type="InterPro" id="IPR036938">
    <property type="entry name" value="PAP2/HPO_sf"/>
</dbReference>
<evidence type="ECO:0000313" key="4">
    <source>
        <dbReference type="EMBL" id="GAA4773594.1"/>
    </source>
</evidence>
<evidence type="ECO:0000256" key="2">
    <source>
        <dbReference type="SAM" id="SignalP"/>
    </source>
</evidence>
<feature type="chain" id="PRO_5047398551" evidence="2">
    <location>
        <begin position="26"/>
        <end position="607"/>
    </location>
</feature>
<comment type="caution">
    <text evidence="4">The sequence shown here is derived from an EMBL/GenBank/DDBJ whole genome shotgun (WGS) entry which is preliminary data.</text>
</comment>
<name>A0ABP9A5T9_9MICO</name>
<keyword evidence="5" id="KW-1185">Reference proteome</keyword>
<dbReference type="SMART" id="SM00014">
    <property type="entry name" value="acidPPc"/>
    <property type="match status" value="1"/>
</dbReference>
<evidence type="ECO:0000256" key="1">
    <source>
        <dbReference type="ARBA" id="ARBA00022729"/>
    </source>
</evidence>
<gene>
    <name evidence="4" type="ORF">GCM10023351_17510</name>
</gene>
<dbReference type="SUPFAM" id="SSF48317">
    <property type="entry name" value="Acid phosphatase/Vanadium-dependent haloperoxidase"/>
    <property type="match status" value="1"/>
</dbReference>
<dbReference type="Gene3D" id="1.20.144.10">
    <property type="entry name" value="Phosphatidic acid phosphatase type 2/haloperoxidase"/>
    <property type="match status" value="1"/>
</dbReference>
<sequence>MPSVLRPRALACAALVPLLAIPAVATPAAAAGKPGDDLVDRSAIEPRTAAYGTYVDTYRQNTTDYATPETNPAIGVLSEMLDYFTPGLSWNDGTILNAQLHGANIDTVVSITQNRTAEEADAAYLADRRHQSYSIIAGLGADAETFAALANAGTTIPDEVPADATTVAYSDGGNENGAWADTTSELGSVVQLVNTVRGNWATSNRAKEYYQYMRPFRWSDDVSIVPALLPVKKPDTQALSDGGFPSGHTNAAFLAGIGMAAAVPEHYDDLILQAADLGYSRVEAGMHSPLDVIGGRILATAIAAATLADDENAALVAQATADADALLGAEVDLDADRDAYQARLAEYLAQTTFGLEPVGDTTLAPVVPEGAEALIEGRYPYLSDEQLRWVLYSTELESGLPVVDDAEGWGRLNLFAAANGFGAFDRDVEVSLDGSADGYGAQDVWRNDIDGNGSLTLTGSGSLTLAGENAFTGGVRVKGGELVATTASALGTADVELQGGTLSEQVDGTLAIGAELSLKKGATLELTVDDPSAPAVTVDEKAKLRGALAVDLSALDEIPSRLPLIEAASFPGALPALEVTGLEPGQTASLRVDGDVLTLVVSERSGR</sequence>
<dbReference type="RefSeq" id="WP_345438143.1">
    <property type="nucleotide sequence ID" value="NZ_BAABKO010000002.1"/>
</dbReference>